<organism evidence="1">
    <name type="scientific">Brachypodium distachyon</name>
    <name type="common">Purple false brome</name>
    <name type="synonym">Trachynia distachya</name>
    <dbReference type="NCBI Taxonomy" id="15368"/>
    <lineage>
        <taxon>Eukaryota</taxon>
        <taxon>Viridiplantae</taxon>
        <taxon>Streptophyta</taxon>
        <taxon>Embryophyta</taxon>
        <taxon>Tracheophyta</taxon>
        <taxon>Spermatophyta</taxon>
        <taxon>Magnoliopsida</taxon>
        <taxon>Liliopsida</taxon>
        <taxon>Poales</taxon>
        <taxon>Poaceae</taxon>
        <taxon>BOP clade</taxon>
        <taxon>Pooideae</taxon>
        <taxon>Stipodae</taxon>
        <taxon>Brachypodieae</taxon>
        <taxon>Brachypodium</taxon>
    </lineage>
</organism>
<reference evidence="2" key="3">
    <citation type="submission" date="2018-08" db="UniProtKB">
        <authorList>
            <consortium name="EnsemblPlants"/>
        </authorList>
    </citation>
    <scope>IDENTIFICATION</scope>
    <source>
        <strain evidence="2">cv. Bd21</strain>
    </source>
</reference>
<dbReference type="EnsemblPlants" id="PNT74491">
    <property type="protein sequence ID" value="PNT74491"/>
    <property type="gene ID" value="BRADI_1g15676v3"/>
</dbReference>
<reference evidence="1 2" key="1">
    <citation type="journal article" date="2010" name="Nature">
        <title>Genome sequencing and analysis of the model grass Brachypodium distachyon.</title>
        <authorList>
            <consortium name="International Brachypodium Initiative"/>
        </authorList>
    </citation>
    <scope>NUCLEOTIDE SEQUENCE [LARGE SCALE GENOMIC DNA]</scope>
    <source>
        <strain evidence="1 2">Bd21</strain>
    </source>
</reference>
<keyword evidence="3" id="KW-1185">Reference proteome</keyword>
<accession>A0A2K2DJP1</accession>
<reference evidence="1" key="2">
    <citation type="submission" date="2017-06" db="EMBL/GenBank/DDBJ databases">
        <title>WGS assembly of Brachypodium distachyon.</title>
        <authorList>
            <consortium name="The International Brachypodium Initiative"/>
            <person name="Lucas S."/>
            <person name="Harmon-Smith M."/>
            <person name="Lail K."/>
            <person name="Tice H."/>
            <person name="Grimwood J."/>
            <person name="Bruce D."/>
            <person name="Barry K."/>
            <person name="Shu S."/>
            <person name="Lindquist E."/>
            <person name="Wang M."/>
            <person name="Pitluck S."/>
            <person name="Vogel J.P."/>
            <person name="Garvin D.F."/>
            <person name="Mockler T.C."/>
            <person name="Schmutz J."/>
            <person name="Rokhsar D."/>
            <person name="Bevan M.W."/>
        </authorList>
    </citation>
    <scope>NUCLEOTIDE SEQUENCE</scope>
    <source>
        <strain evidence="1">Bd21</strain>
    </source>
</reference>
<dbReference type="Gramene" id="PNT74491">
    <property type="protein sequence ID" value="PNT74491"/>
    <property type="gene ID" value="BRADI_1g15676v3"/>
</dbReference>
<name>A0A2K2DJP1_BRADI</name>
<dbReference type="InParanoid" id="A0A2K2DJP1"/>
<gene>
    <name evidence="1" type="ORF">BRADI_1g15676v3</name>
</gene>
<dbReference type="AlphaFoldDB" id="A0A2K2DJP1"/>
<dbReference type="EMBL" id="CM000880">
    <property type="protein sequence ID" value="PNT74491.1"/>
    <property type="molecule type" value="Genomic_DNA"/>
</dbReference>
<evidence type="ECO:0000313" key="2">
    <source>
        <dbReference type="EnsemblPlants" id="PNT74491"/>
    </source>
</evidence>
<evidence type="ECO:0000313" key="1">
    <source>
        <dbReference type="EMBL" id="PNT74491.1"/>
    </source>
</evidence>
<proteinExistence type="predicted"/>
<sequence length="75" mass="8823">MISAQVPKDRLILSRTMVKIFKGIPSVFCFLLHHNFPYDIYCHIIRSNAKPDANYDNVNKRHKQRCKSMCRAVDE</sequence>
<protein>
    <submittedName>
        <fullName evidence="1 2">Uncharacterized protein</fullName>
    </submittedName>
</protein>
<evidence type="ECO:0000313" key="3">
    <source>
        <dbReference type="Proteomes" id="UP000008810"/>
    </source>
</evidence>
<dbReference type="Proteomes" id="UP000008810">
    <property type="component" value="Chromosome 1"/>
</dbReference>